<organism evidence="3 4">
    <name type="scientific">Laetiporus sulphureus 93-53</name>
    <dbReference type="NCBI Taxonomy" id="1314785"/>
    <lineage>
        <taxon>Eukaryota</taxon>
        <taxon>Fungi</taxon>
        <taxon>Dikarya</taxon>
        <taxon>Basidiomycota</taxon>
        <taxon>Agaricomycotina</taxon>
        <taxon>Agaricomycetes</taxon>
        <taxon>Polyporales</taxon>
        <taxon>Laetiporus</taxon>
    </lineage>
</organism>
<name>A0A165G964_9APHY</name>
<feature type="transmembrane region" description="Helical" evidence="1">
    <location>
        <begin position="130"/>
        <end position="149"/>
    </location>
</feature>
<gene>
    <name evidence="3" type="ORF">LAESUDRAFT_796739</name>
</gene>
<keyword evidence="1" id="KW-0812">Transmembrane</keyword>
<feature type="transmembrane region" description="Helical" evidence="1">
    <location>
        <begin position="195"/>
        <end position="216"/>
    </location>
</feature>
<reference evidence="3 4" key="1">
    <citation type="journal article" date="2016" name="Mol. Biol. Evol.">
        <title>Comparative Genomics of Early-Diverging Mushroom-Forming Fungi Provides Insights into the Origins of Lignocellulose Decay Capabilities.</title>
        <authorList>
            <person name="Nagy L.G."/>
            <person name="Riley R."/>
            <person name="Tritt A."/>
            <person name="Adam C."/>
            <person name="Daum C."/>
            <person name="Floudas D."/>
            <person name="Sun H."/>
            <person name="Yadav J.S."/>
            <person name="Pangilinan J."/>
            <person name="Larsson K.H."/>
            <person name="Matsuura K."/>
            <person name="Barry K."/>
            <person name="Labutti K."/>
            <person name="Kuo R."/>
            <person name="Ohm R.A."/>
            <person name="Bhattacharya S.S."/>
            <person name="Shirouzu T."/>
            <person name="Yoshinaga Y."/>
            <person name="Martin F.M."/>
            <person name="Grigoriev I.V."/>
            <person name="Hibbett D.S."/>
        </authorList>
    </citation>
    <scope>NUCLEOTIDE SEQUENCE [LARGE SCALE GENOMIC DNA]</scope>
    <source>
        <strain evidence="3 4">93-53</strain>
    </source>
</reference>
<feature type="transmembrane region" description="Helical" evidence="1">
    <location>
        <begin position="75"/>
        <end position="98"/>
    </location>
</feature>
<dbReference type="RefSeq" id="XP_040767749.1">
    <property type="nucleotide sequence ID" value="XM_040913979.1"/>
</dbReference>
<keyword evidence="4" id="KW-1185">Reference proteome</keyword>
<feature type="transmembrane region" description="Helical" evidence="1">
    <location>
        <begin position="105"/>
        <end position="124"/>
    </location>
</feature>
<feature type="transmembrane region" description="Helical" evidence="1">
    <location>
        <begin position="35"/>
        <end position="55"/>
    </location>
</feature>
<dbReference type="GeneID" id="63831007"/>
<dbReference type="PANTHER" id="PTHR40465:SF1">
    <property type="entry name" value="DUF6534 DOMAIN-CONTAINING PROTEIN"/>
    <property type="match status" value="1"/>
</dbReference>
<dbReference type="InterPro" id="IPR045339">
    <property type="entry name" value="DUF6534"/>
</dbReference>
<evidence type="ECO:0000313" key="4">
    <source>
        <dbReference type="Proteomes" id="UP000076871"/>
    </source>
</evidence>
<evidence type="ECO:0000256" key="1">
    <source>
        <dbReference type="SAM" id="Phobius"/>
    </source>
</evidence>
<feature type="domain" description="DUF6534" evidence="2">
    <location>
        <begin position="134"/>
        <end position="220"/>
    </location>
</feature>
<dbReference type="InParanoid" id="A0A165G964"/>
<proteinExistence type="predicted"/>
<dbReference type="STRING" id="1314785.A0A165G964"/>
<feature type="transmembrane region" description="Helical" evidence="1">
    <location>
        <begin position="169"/>
        <end position="189"/>
    </location>
</feature>
<dbReference type="PANTHER" id="PTHR40465">
    <property type="entry name" value="CHROMOSOME 1, WHOLE GENOME SHOTGUN SEQUENCE"/>
    <property type="match status" value="1"/>
</dbReference>
<evidence type="ECO:0000313" key="3">
    <source>
        <dbReference type="EMBL" id="KZT10009.1"/>
    </source>
</evidence>
<keyword evidence="1" id="KW-1133">Transmembrane helix</keyword>
<evidence type="ECO:0000259" key="2">
    <source>
        <dbReference type="Pfam" id="PF20152"/>
    </source>
</evidence>
<sequence length="264" mass="29019">ILGMFFNWALLGMLIVQVYIYYICFPRDRFAMKCFVYAVLAYEIVQTGLITADAFHNWVYGYGNIKALATFYNGWFSVPVMCGVLSAGVQSFFAWRIYMLSRAHVLVAGIVIICNILQMSAAIASGVKAWLAGSAFTDIVIAVAMTYLLSRSKSGVKHSDAMVNRLITLVVETGSLTATVATIDLILFTVKPNTFLHMCPCFTVVVRYANTLLINFNNRARMMQSGDVISMSTFNAASNTILSGSDSKRNDGAIPSDAFHVDVT</sequence>
<dbReference type="OrthoDB" id="2953893at2759"/>
<dbReference type="AlphaFoldDB" id="A0A165G964"/>
<protein>
    <recommendedName>
        <fullName evidence="2">DUF6534 domain-containing protein</fullName>
    </recommendedName>
</protein>
<feature type="non-terminal residue" evidence="3">
    <location>
        <position position="1"/>
    </location>
</feature>
<dbReference type="EMBL" id="KV427610">
    <property type="protein sequence ID" value="KZT10009.1"/>
    <property type="molecule type" value="Genomic_DNA"/>
</dbReference>
<feature type="transmembrane region" description="Helical" evidence="1">
    <location>
        <begin position="6"/>
        <end position="23"/>
    </location>
</feature>
<dbReference type="Proteomes" id="UP000076871">
    <property type="component" value="Unassembled WGS sequence"/>
</dbReference>
<dbReference type="Pfam" id="PF20152">
    <property type="entry name" value="DUF6534"/>
    <property type="match status" value="1"/>
</dbReference>
<keyword evidence="1" id="KW-0472">Membrane</keyword>
<accession>A0A165G964</accession>